<sequence>MSVHDVIRALPDIDVVRARSRAMAMLDAALSPEWDFRYYSYNSAWSPTEELASFRSGGGDSYSIVFSPAGAYVNGFDHESPLSPWVRRTRDPWPGMFDGVPAAFQSCVDDIAFRELDGTRSTTFCLWREHSDPQWRTGKAEIPPGADDGASWLLELLVDGRPESYHRFAETNFETRIDLDAVRHVFALRPLTAGVVAAINPDASPSGLGKDIAEIGYPAS</sequence>
<gene>
    <name evidence="1" type="ORF">ACFFQA_09065</name>
</gene>
<reference evidence="1 2" key="1">
    <citation type="submission" date="2024-09" db="EMBL/GenBank/DDBJ databases">
        <authorList>
            <person name="Sun Q."/>
            <person name="Mori K."/>
        </authorList>
    </citation>
    <scope>NUCLEOTIDE SEQUENCE [LARGE SCALE GENOMIC DNA]</scope>
    <source>
        <strain evidence="1 2">TBRC 7907</strain>
    </source>
</reference>
<protein>
    <recommendedName>
        <fullName evidence="3">Immunity protein 35 domain-containing protein</fullName>
    </recommendedName>
</protein>
<organism evidence="1 2">
    <name type="scientific">Allokutzneria oryzae</name>
    <dbReference type="NCBI Taxonomy" id="1378989"/>
    <lineage>
        <taxon>Bacteria</taxon>
        <taxon>Bacillati</taxon>
        <taxon>Actinomycetota</taxon>
        <taxon>Actinomycetes</taxon>
        <taxon>Pseudonocardiales</taxon>
        <taxon>Pseudonocardiaceae</taxon>
        <taxon>Allokutzneria</taxon>
    </lineage>
</organism>
<keyword evidence="2" id="KW-1185">Reference proteome</keyword>
<comment type="caution">
    <text evidence="1">The sequence shown here is derived from an EMBL/GenBank/DDBJ whole genome shotgun (WGS) entry which is preliminary data.</text>
</comment>
<evidence type="ECO:0000313" key="1">
    <source>
        <dbReference type="EMBL" id="MFB9904089.1"/>
    </source>
</evidence>
<evidence type="ECO:0000313" key="2">
    <source>
        <dbReference type="Proteomes" id="UP001589693"/>
    </source>
</evidence>
<dbReference type="Proteomes" id="UP001589693">
    <property type="component" value="Unassembled WGS sequence"/>
</dbReference>
<proteinExistence type="predicted"/>
<name>A0ABV5ZT75_9PSEU</name>
<dbReference type="RefSeq" id="WP_377851249.1">
    <property type="nucleotide sequence ID" value="NZ_JBHLZU010000007.1"/>
</dbReference>
<evidence type="ECO:0008006" key="3">
    <source>
        <dbReference type="Google" id="ProtNLM"/>
    </source>
</evidence>
<dbReference type="EMBL" id="JBHLZU010000007">
    <property type="protein sequence ID" value="MFB9904089.1"/>
    <property type="molecule type" value="Genomic_DNA"/>
</dbReference>
<accession>A0ABV5ZT75</accession>